<feature type="region of interest" description="Disordered" evidence="1">
    <location>
        <begin position="18"/>
        <end position="43"/>
    </location>
</feature>
<proteinExistence type="predicted"/>
<name>A0A8T0GHL3_CERPU</name>
<dbReference type="Proteomes" id="UP000822688">
    <property type="component" value="Chromosome 10"/>
</dbReference>
<organism evidence="2 3">
    <name type="scientific">Ceratodon purpureus</name>
    <name type="common">Fire moss</name>
    <name type="synonym">Dicranum purpureum</name>
    <dbReference type="NCBI Taxonomy" id="3225"/>
    <lineage>
        <taxon>Eukaryota</taxon>
        <taxon>Viridiplantae</taxon>
        <taxon>Streptophyta</taxon>
        <taxon>Embryophyta</taxon>
        <taxon>Bryophyta</taxon>
        <taxon>Bryophytina</taxon>
        <taxon>Bryopsida</taxon>
        <taxon>Dicranidae</taxon>
        <taxon>Pseudoditrichales</taxon>
        <taxon>Ditrichaceae</taxon>
        <taxon>Ceratodon</taxon>
    </lineage>
</organism>
<dbReference type="EMBL" id="CM026431">
    <property type="protein sequence ID" value="KAG0558513.1"/>
    <property type="molecule type" value="Genomic_DNA"/>
</dbReference>
<dbReference type="AlphaFoldDB" id="A0A8T0GHL3"/>
<accession>A0A8T0GHL3</accession>
<evidence type="ECO:0000313" key="2">
    <source>
        <dbReference type="EMBL" id="KAG0558513.1"/>
    </source>
</evidence>
<reference evidence="2" key="1">
    <citation type="submission" date="2020-06" db="EMBL/GenBank/DDBJ databases">
        <title>WGS assembly of Ceratodon purpureus strain R40.</title>
        <authorList>
            <person name="Carey S.B."/>
            <person name="Jenkins J."/>
            <person name="Shu S."/>
            <person name="Lovell J.T."/>
            <person name="Sreedasyam A."/>
            <person name="Maumus F."/>
            <person name="Tiley G.P."/>
            <person name="Fernandez-Pozo N."/>
            <person name="Barry K."/>
            <person name="Chen C."/>
            <person name="Wang M."/>
            <person name="Lipzen A."/>
            <person name="Daum C."/>
            <person name="Saski C.A."/>
            <person name="Payton A.C."/>
            <person name="Mcbreen J.C."/>
            <person name="Conrad R.E."/>
            <person name="Kollar L.M."/>
            <person name="Olsson S."/>
            <person name="Huttunen S."/>
            <person name="Landis J.B."/>
            <person name="Wickett N.J."/>
            <person name="Johnson M.G."/>
            <person name="Rensing S.A."/>
            <person name="Grimwood J."/>
            <person name="Schmutz J."/>
            <person name="Mcdaniel S.F."/>
        </authorList>
    </citation>
    <scope>NUCLEOTIDE SEQUENCE</scope>
    <source>
        <strain evidence="2">R40</strain>
    </source>
</reference>
<gene>
    <name evidence="2" type="ORF">KC19_10G033800</name>
</gene>
<protein>
    <submittedName>
        <fullName evidence="2">Uncharacterized protein</fullName>
    </submittedName>
</protein>
<sequence length="43" mass="5194">MSPAWALMECKMRRVKGFGQRQENRARSFRPDWNPPRLGGYRR</sequence>
<evidence type="ECO:0000313" key="3">
    <source>
        <dbReference type="Proteomes" id="UP000822688"/>
    </source>
</evidence>
<keyword evidence="3" id="KW-1185">Reference proteome</keyword>
<evidence type="ECO:0000256" key="1">
    <source>
        <dbReference type="SAM" id="MobiDB-lite"/>
    </source>
</evidence>
<comment type="caution">
    <text evidence="2">The sequence shown here is derived from an EMBL/GenBank/DDBJ whole genome shotgun (WGS) entry which is preliminary data.</text>
</comment>